<feature type="domain" description="Impact N-terminal" evidence="2">
    <location>
        <begin position="17"/>
        <end position="121"/>
    </location>
</feature>
<evidence type="ECO:0000259" key="2">
    <source>
        <dbReference type="Pfam" id="PF01205"/>
    </source>
</evidence>
<gene>
    <name evidence="3" type="ORF">QBE54_10505</name>
</gene>
<dbReference type="InterPro" id="IPR020569">
    <property type="entry name" value="UPF0029_Impact_CS"/>
</dbReference>
<dbReference type="RefSeq" id="WP_369018153.1">
    <property type="nucleotide sequence ID" value="NZ_CP121689.1"/>
</dbReference>
<dbReference type="InterPro" id="IPR020568">
    <property type="entry name" value="Ribosomal_Su5_D2-typ_SF"/>
</dbReference>
<dbReference type="InterPro" id="IPR036956">
    <property type="entry name" value="Impact_N_sf"/>
</dbReference>
<dbReference type="PANTHER" id="PTHR16301:SF20">
    <property type="entry name" value="IMPACT FAMILY MEMBER YIGZ"/>
    <property type="match status" value="1"/>
</dbReference>
<sequence>MPQTIAQESEATLNIERSRFIAKSFRVASPQEARKVLKEVVREFPDATHHCFAWRIGAEKVEEFASDAGEPPGSAGRPILGAIKKYRLTNTMVVVVRYFGGKKLGVKGLIKAYGEAAQLALAKSGTQEFKPQIHFAFEVDPVYFNLFIARLQSVVGNEGTMNIDSKLLKVSLTLPSKKEEKITEFIGKAQKEGWLSSFYVKND</sequence>
<proteinExistence type="inferred from homology"/>
<comment type="similarity">
    <text evidence="1">Belongs to the IMPACT family.</text>
</comment>
<organism evidence="3 4">
    <name type="scientific">Thermatribacter velox</name>
    <dbReference type="NCBI Taxonomy" id="3039681"/>
    <lineage>
        <taxon>Bacteria</taxon>
        <taxon>Pseudomonadati</taxon>
        <taxon>Atribacterota</taxon>
        <taxon>Atribacteria</taxon>
        <taxon>Atribacterales</taxon>
        <taxon>Thermatribacteraceae</taxon>
        <taxon>Thermatribacter</taxon>
    </lineage>
</organism>
<dbReference type="InterPro" id="IPR001498">
    <property type="entry name" value="Impact_N"/>
</dbReference>
<dbReference type="PROSITE" id="PS00910">
    <property type="entry name" value="UPF0029"/>
    <property type="match status" value="1"/>
</dbReference>
<evidence type="ECO:0000313" key="4">
    <source>
        <dbReference type="Proteomes" id="UP001461341"/>
    </source>
</evidence>
<dbReference type="Proteomes" id="UP001461341">
    <property type="component" value="Chromosome"/>
</dbReference>
<evidence type="ECO:0000313" key="3">
    <source>
        <dbReference type="EMBL" id="WZL75999.1"/>
    </source>
</evidence>
<keyword evidence="4" id="KW-1185">Reference proteome</keyword>
<accession>A0ABZ2YAI9</accession>
<evidence type="ECO:0000256" key="1">
    <source>
        <dbReference type="ARBA" id="ARBA00007665"/>
    </source>
</evidence>
<dbReference type="InterPro" id="IPR023582">
    <property type="entry name" value="Impact"/>
</dbReference>
<reference evidence="3 4" key="1">
    <citation type="submission" date="2023-03" db="EMBL/GenBank/DDBJ databases">
        <title>Novel Species.</title>
        <authorList>
            <person name="Ma S."/>
        </authorList>
    </citation>
    <scope>NUCLEOTIDE SEQUENCE [LARGE SCALE GENOMIC DNA]</scope>
    <source>
        <strain evidence="3 4">B11</strain>
    </source>
</reference>
<name>A0ABZ2YAI9_9BACT</name>
<dbReference type="Pfam" id="PF01205">
    <property type="entry name" value="Impact_N"/>
    <property type="match status" value="1"/>
</dbReference>
<protein>
    <submittedName>
        <fullName evidence="3">YigZ family protein</fullName>
    </submittedName>
</protein>
<dbReference type="Gene3D" id="3.30.230.30">
    <property type="entry name" value="Impact, N-terminal domain"/>
    <property type="match status" value="1"/>
</dbReference>
<dbReference type="PANTHER" id="PTHR16301">
    <property type="entry name" value="IMPACT-RELATED"/>
    <property type="match status" value="1"/>
</dbReference>
<dbReference type="EMBL" id="CP121689">
    <property type="protein sequence ID" value="WZL75999.1"/>
    <property type="molecule type" value="Genomic_DNA"/>
</dbReference>
<dbReference type="SUPFAM" id="SSF54211">
    <property type="entry name" value="Ribosomal protein S5 domain 2-like"/>
    <property type="match status" value="1"/>
</dbReference>